<dbReference type="Proteomes" id="UP000317171">
    <property type="component" value="Chromosome"/>
</dbReference>
<gene>
    <name evidence="1" type="ORF">Pan241w_27830</name>
</gene>
<evidence type="ECO:0000313" key="2">
    <source>
        <dbReference type="Proteomes" id="UP000317171"/>
    </source>
</evidence>
<protein>
    <recommendedName>
        <fullName evidence="3">DUF4145 domain-containing protein</fullName>
    </recommendedName>
</protein>
<dbReference type="EMBL" id="CP036269">
    <property type="protein sequence ID" value="QDT42695.1"/>
    <property type="molecule type" value="Genomic_DNA"/>
</dbReference>
<evidence type="ECO:0008006" key="3">
    <source>
        <dbReference type="Google" id="ProtNLM"/>
    </source>
</evidence>
<dbReference type="AlphaFoldDB" id="A0A517RFS3"/>
<evidence type="ECO:0000313" key="1">
    <source>
        <dbReference type="EMBL" id="QDT42695.1"/>
    </source>
</evidence>
<name>A0A517RFS3_9PLAN</name>
<dbReference type="KEGG" id="gaz:Pan241w_27830"/>
<accession>A0A517RFS3</accession>
<reference evidence="1 2" key="1">
    <citation type="submission" date="2019-02" db="EMBL/GenBank/DDBJ databases">
        <title>Deep-cultivation of Planctomycetes and their phenomic and genomic characterization uncovers novel biology.</title>
        <authorList>
            <person name="Wiegand S."/>
            <person name="Jogler M."/>
            <person name="Boedeker C."/>
            <person name="Pinto D."/>
            <person name="Vollmers J."/>
            <person name="Rivas-Marin E."/>
            <person name="Kohn T."/>
            <person name="Peeters S.H."/>
            <person name="Heuer A."/>
            <person name="Rast P."/>
            <person name="Oberbeckmann S."/>
            <person name="Bunk B."/>
            <person name="Jeske O."/>
            <person name="Meyerdierks A."/>
            <person name="Storesund J.E."/>
            <person name="Kallscheuer N."/>
            <person name="Luecker S."/>
            <person name="Lage O.M."/>
            <person name="Pohl T."/>
            <person name="Merkel B.J."/>
            <person name="Hornburger P."/>
            <person name="Mueller R.-W."/>
            <person name="Bruemmer F."/>
            <person name="Labrenz M."/>
            <person name="Spormann A.M."/>
            <person name="Op den Camp H."/>
            <person name="Overmann J."/>
            <person name="Amann R."/>
            <person name="Jetten M.S.M."/>
            <person name="Mascher T."/>
            <person name="Medema M.H."/>
            <person name="Devos D.P."/>
            <person name="Kaster A.-K."/>
            <person name="Ovreas L."/>
            <person name="Rohde M."/>
            <person name="Galperin M.Y."/>
            <person name="Jogler C."/>
        </authorList>
    </citation>
    <scope>NUCLEOTIDE SEQUENCE [LARGE SCALE GENOMIC DNA]</scope>
    <source>
        <strain evidence="1 2">Pan241w</strain>
    </source>
</reference>
<sequence>MYTVLFCVCRGVVYVYFDDCSFKKMNDIFIDQLEDVIAACEDALKHAESLGADEGFGEERSGYLHTRLFSVIERIAGRNSVYYENAREFYQMSIDTEGWLKRVCGVSKSLLHDMKNGYLKSFEEVIHSDLFSDFLEMAEHLNENGFKDAAAVIAGSTLEAHLRMLCEKNKIEIELENGKPKSGDALNVSLVKEGVYSKLEQKSVTAWFGQRNKAAHGHYEAYDNQQVALNIDSIRAFIGRNPA</sequence>
<organism evidence="1 2">
    <name type="scientific">Gimesia alba</name>
    <dbReference type="NCBI Taxonomy" id="2527973"/>
    <lineage>
        <taxon>Bacteria</taxon>
        <taxon>Pseudomonadati</taxon>
        <taxon>Planctomycetota</taxon>
        <taxon>Planctomycetia</taxon>
        <taxon>Planctomycetales</taxon>
        <taxon>Planctomycetaceae</taxon>
        <taxon>Gimesia</taxon>
    </lineage>
</organism>
<proteinExistence type="predicted"/>
<keyword evidence="2" id="KW-1185">Reference proteome</keyword>